<feature type="domain" description="Chitin-binding type-1" evidence="19">
    <location>
        <begin position="242"/>
        <end position="287"/>
    </location>
</feature>
<feature type="disulfide bond" evidence="17">
    <location>
        <begin position="521"/>
        <end position="528"/>
    </location>
</feature>
<feature type="domain" description="LysM" evidence="20">
    <location>
        <begin position="70"/>
        <end position="116"/>
    </location>
</feature>
<keyword evidence="23" id="KW-1185">Reference proteome</keyword>
<dbReference type="GO" id="GO:0098552">
    <property type="term" value="C:side of membrane"/>
    <property type="evidence" value="ECO:0007669"/>
    <property type="project" value="UniProtKB-KW"/>
</dbReference>
<keyword evidence="5" id="KW-0964">Secreted</keyword>
<feature type="disulfide bond" evidence="17">
    <location>
        <begin position="357"/>
        <end position="364"/>
    </location>
</feature>
<feature type="domain" description="CFEM" evidence="21">
    <location>
        <begin position="477"/>
        <end position="574"/>
    </location>
</feature>
<comment type="subcellular location">
    <subcellularLocation>
        <location evidence="1">Cell membrane</location>
        <topology evidence="1">Lipid-anchor</topology>
        <topology evidence="1">GPI-anchor</topology>
    </subcellularLocation>
    <subcellularLocation>
        <location evidence="2">Secreted</location>
    </subcellularLocation>
</comment>
<evidence type="ECO:0000256" key="18">
    <source>
        <dbReference type="SAM" id="SignalP"/>
    </source>
</evidence>
<evidence type="ECO:0000256" key="5">
    <source>
        <dbReference type="ARBA" id="ARBA00022525"/>
    </source>
</evidence>
<name>A0A507BGI0_9PEZI</name>
<evidence type="ECO:0000256" key="6">
    <source>
        <dbReference type="ARBA" id="ARBA00022617"/>
    </source>
</evidence>
<keyword evidence="4" id="KW-1003">Cell membrane</keyword>
<dbReference type="Gene3D" id="3.10.350.10">
    <property type="entry name" value="LysM domain"/>
    <property type="match status" value="1"/>
</dbReference>
<keyword evidence="11 17" id="KW-0408">Iron</keyword>
<keyword evidence="14" id="KW-0325">Glycoprotein</keyword>
<evidence type="ECO:0000256" key="9">
    <source>
        <dbReference type="ARBA" id="ARBA00022723"/>
    </source>
</evidence>
<evidence type="ECO:0000256" key="16">
    <source>
        <dbReference type="PROSITE-ProRule" id="PRU00261"/>
    </source>
</evidence>
<evidence type="ECO:0000256" key="3">
    <source>
        <dbReference type="ARBA" id="ARBA00010031"/>
    </source>
</evidence>
<reference evidence="22 23" key="1">
    <citation type="submission" date="2019-06" db="EMBL/GenBank/DDBJ databases">
        <title>Draft genome sequence of the filamentous fungus Phialemoniopsis curvata isolated from diesel fuel.</title>
        <authorList>
            <person name="Varaljay V.A."/>
            <person name="Lyon W.J."/>
            <person name="Crouch A.L."/>
            <person name="Drake C.E."/>
            <person name="Hollomon J.M."/>
            <person name="Nadeau L.J."/>
            <person name="Nunn H.S."/>
            <person name="Stevenson B.S."/>
            <person name="Bojanowski C.L."/>
            <person name="Crookes-Goodson W.J."/>
        </authorList>
    </citation>
    <scope>NUCLEOTIDE SEQUENCE [LARGE SCALE GENOMIC DNA]</scope>
    <source>
        <strain evidence="22 23">D216</strain>
    </source>
</reference>
<dbReference type="OrthoDB" id="1193027at2759"/>
<evidence type="ECO:0000256" key="1">
    <source>
        <dbReference type="ARBA" id="ARBA00004609"/>
    </source>
</evidence>
<feature type="binding site" description="axial binding residue" evidence="17">
    <location>
        <position position="525"/>
    </location>
    <ligand>
        <name>heme</name>
        <dbReference type="ChEBI" id="CHEBI:30413"/>
    </ligand>
    <ligandPart>
        <name>Fe</name>
        <dbReference type="ChEBI" id="CHEBI:18248"/>
    </ligandPart>
</feature>
<dbReference type="GO" id="GO:0005576">
    <property type="term" value="C:extracellular region"/>
    <property type="evidence" value="ECO:0007669"/>
    <property type="project" value="UniProtKB-SubCell"/>
</dbReference>
<dbReference type="Proteomes" id="UP000319257">
    <property type="component" value="Unassembled WGS sequence"/>
</dbReference>
<keyword evidence="9 17" id="KW-0479">Metal-binding</keyword>
<comment type="similarity">
    <text evidence="3">Belongs to the RBT5 family.</text>
</comment>
<dbReference type="PANTHER" id="PTHR37928:SF1">
    <property type="entry name" value="CFEM DOMAIN PROTEIN (AFU_ORTHOLOGUE AFUA_6G14090)"/>
    <property type="match status" value="1"/>
</dbReference>
<keyword evidence="8 16" id="KW-0147">Chitin-binding</keyword>
<sequence length="574" mass="59083">MMRLFASSLIFVLALADDICQPVKWNAKRSEGPYNTKALRAANGTMSTRKTLVTTTEIQPGDINCRYSATTSATVNYYTCTQMATKYGITIDVFFTLNPTLELDCSNIQPKTEYCVAGFIEPVRATDRLCGPRNGNATCLGTAYQCCNSETWKCGNSTDDCAAGTCYEGACAGDKVYSTDGTCGLNHGLRLCAGKWGDCCNLDGACGTGDAFCGTSVCFSGNCTVPDIKPTLPDWMKGNTPDGTCGGEKGYTCNVVYGNCCNKNGMCGVLASDCGAGCQPEFGDCSSISTTSASRTTSKSSSSTSSAGITTTTHVTSTSASKTTTTSTTSTTALSSLPSCGQTCFNNMVGQWSKLGCSSEDPACLCRNVNFGYGLRDCSNGACGTDVASTVIAYGSAYCSSALATTTPTATPTPTATGVAGLPTCGQTCFNNMVGQWSQLGCSSEDPACLCRNVNFGYGLRDCSNGACGTDVASTVIAYGSAYCSSALATATPTGTGVASLPTCGQTCFNNMVAMYSSLGCASPDPYCLCKNVNFGYGLRDCSNGACGTDIASKVIAYGNAYCASASATATAKT</sequence>
<dbReference type="Pfam" id="PF05730">
    <property type="entry name" value="CFEM"/>
    <property type="match status" value="3"/>
</dbReference>
<evidence type="ECO:0000256" key="7">
    <source>
        <dbReference type="ARBA" id="ARBA00022622"/>
    </source>
</evidence>
<dbReference type="GeneID" id="41971795"/>
<dbReference type="PROSITE" id="PS51782">
    <property type="entry name" value="LYSM"/>
    <property type="match status" value="1"/>
</dbReference>
<dbReference type="InterPro" id="IPR018392">
    <property type="entry name" value="LysM"/>
</dbReference>
<evidence type="ECO:0000256" key="12">
    <source>
        <dbReference type="ARBA" id="ARBA00023136"/>
    </source>
</evidence>
<evidence type="ECO:0000259" key="21">
    <source>
        <dbReference type="PROSITE" id="PS52012"/>
    </source>
</evidence>
<feature type="domain" description="CFEM" evidence="21">
    <location>
        <begin position="312"/>
        <end position="426"/>
    </location>
</feature>
<evidence type="ECO:0000256" key="4">
    <source>
        <dbReference type="ARBA" id="ARBA00022475"/>
    </source>
</evidence>
<feature type="disulfide bond" evidence="17">
    <location>
        <begin position="366"/>
        <end position="399"/>
    </location>
</feature>
<keyword evidence="15" id="KW-0449">Lipoprotein</keyword>
<evidence type="ECO:0000256" key="15">
    <source>
        <dbReference type="ARBA" id="ARBA00023288"/>
    </source>
</evidence>
<proteinExistence type="inferred from homology"/>
<dbReference type="STRING" id="1093900.A0A507BGI0"/>
<dbReference type="InterPro" id="IPR008427">
    <property type="entry name" value="Extracellular_membr_CFEM_dom"/>
</dbReference>
<keyword evidence="12" id="KW-0472">Membrane</keyword>
<dbReference type="GO" id="GO:0046872">
    <property type="term" value="F:metal ion binding"/>
    <property type="evidence" value="ECO:0007669"/>
    <property type="project" value="UniProtKB-UniRule"/>
</dbReference>
<evidence type="ECO:0000256" key="2">
    <source>
        <dbReference type="ARBA" id="ARBA00004613"/>
    </source>
</evidence>
<evidence type="ECO:0000313" key="23">
    <source>
        <dbReference type="Proteomes" id="UP000319257"/>
    </source>
</evidence>
<keyword evidence="6 17" id="KW-0349">Heme</keyword>
<keyword evidence="10 18" id="KW-0732">Signal</keyword>
<keyword evidence="7" id="KW-0336">GPI-anchor</keyword>
<dbReference type="InterPro" id="IPR001002">
    <property type="entry name" value="Chitin-bd_1"/>
</dbReference>
<dbReference type="EMBL" id="SKBQ01000020">
    <property type="protein sequence ID" value="TPX15650.1"/>
    <property type="molecule type" value="Genomic_DNA"/>
</dbReference>
<organism evidence="22 23">
    <name type="scientific">Thyridium curvatum</name>
    <dbReference type="NCBI Taxonomy" id="1093900"/>
    <lineage>
        <taxon>Eukaryota</taxon>
        <taxon>Fungi</taxon>
        <taxon>Dikarya</taxon>
        <taxon>Ascomycota</taxon>
        <taxon>Pezizomycotina</taxon>
        <taxon>Sordariomycetes</taxon>
        <taxon>Sordariomycetidae</taxon>
        <taxon>Thyridiales</taxon>
        <taxon>Thyridiaceae</taxon>
        <taxon>Thyridium</taxon>
    </lineage>
</organism>
<dbReference type="PROSITE" id="PS52012">
    <property type="entry name" value="CFEM"/>
    <property type="match status" value="2"/>
</dbReference>
<evidence type="ECO:0000256" key="14">
    <source>
        <dbReference type="ARBA" id="ARBA00023180"/>
    </source>
</evidence>
<dbReference type="InParanoid" id="A0A507BGI0"/>
<dbReference type="Gene3D" id="3.30.60.10">
    <property type="entry name" value="Endochitinase-like"/>
    <property type="match status" value="2"/>
</dbReference>
<protein>
    <submittedName>
        <fullName evidence="22">Uncharacterized protein</fullName>
    </submittedName>
</protein>
<dbReference type="AlphaFoldDB" id="A0A507BGI0"/>
<evidence type="ECO:0000259" key="19">
    <source>
        <dbReference type="PROSITE" id="PS50941"/>
    </source>
</evidence>
<dbReference type="SMART" id="SM00747">
    <property type="entry name" value="CFEM"/>
    <property type="match status" value="3"/>
</dbReference>
<keyword evidence="13 16" id="KW-1015">Disulfide bond</keyword>
<evidence type="ECO:0000313" key="22">
    <source>
        <dbReference type="EMBL" id="TPX15650.1"/>
    </source>
</evidence>
<evidence type="ECO:0000256" key="11">
    <source>
        <dbReference type="ARBA" id="ARBA00023004"/>
    </source>
</evidence>
<dbReference type="RefSeq" id="XP_030997361.1">
    <property type="nucleotide sequence ID" value="XM_031138749.1"/>
</dbReference>
<dbReference type="PROSITE" id="PS50941">
    <property type="entry name" value="CHIT_BIND_I_2"/>
    <property type="match status" value="1"/>
</dbReference>
<gene>
    <name evidence="22" type="ORF">E0L32_004348</name>
</gene>
<feature type="disulfide bond" evidence="17">
    <location>
        <begin position="530"/>
        <end position="563"/>
    </location>
</feature>
<feature type="signal peptide" evidence="18">
    <location>
        <begin position="1"/>
        <end position="16"/>
    </location>
</feature>
<evidence type="ECO:0000256" key="10">
    <source>
        <dbReference type="ARBA" id="ARBA00022729"/>
    </source>
</evidence>
<dbReference type="InterPro" id="IPR036861">
    <property type="entry name" value="Endochitinase-like_sf"/>
</dbReference>
<dbReference type="GO" id="GO:0005886">
    <property type="term" value="C:plasma membrane"/>
    <property type="evidence" value="ECO:0007669"/>
    <property type="project" value="UniProtKB-SubCell"/>
</dbReference>
<dbReference type="PANTHER" id="PTHR37928">
    <property type="entry name" value="CFEM DOMAIN PROTEIN (AFU_ORTHOLOGUE AFUA_6G14090)"/>
    <property type="match status" value="1"/>
</dbReference>
<feature type="binding site" description="axial binding residue" evidence="17">
    <location>
        <position position="361"/>
    </location>
    <ligand>
        <name>heme</name>
        <dbReference type="ChEBI" id="CHEBI:30413"/>
    </ligand>
    <ligandPart>
        <name>Fe</name>
        <dbReference type="ChEBI" id="CHEBI:18248"/>
    </ligandPart>
</feature>
<comment type="caution">
    <text evidence="22">The sequence shown here is derived from an EMBL/GenBank/DDBJ whole genome shotgun (WGS) entry which is preliminary data.</text>
</comment>
<comment type="caution">
    <text evidence="16">Lacks conserved residue(s) required for the propagation of feature annotation.</text>
</comment>
<dbReference type="InterPro" id="IPR051735">
    <property type="entry name" value="CFEM_domain"/>
</dbReference>
<feature type="chain" id="PRO_5021224746" evidence="18">
    <location>
        <begin position="17"/>
        <end position="574"/>
    </location>
</feature>
<evidence type="ECO:0000256" key="8">
    <source>
        <dbReference type="ARBA" id="ARBA00022669"/>
    </source>
</evidence>
<evidence type="ECO:0000256" key="13">
    <source>
        <dbReference type="ARBA" id="ARBA00023157"/>
    </source>
</evidence>
<evidence type="ECO:0000256" key="17">
    <source>
        <dbReference type="PROSITE-ProRule" id="PRU01356"/>
    </source>
</evidence>
<evidence type="ECO:0000259" key="20">
    <source>
        <dbReference type="PROSITE" id="PS51782"/>
    </source>
</evidence>
<dbReference type="InterPro" id="IPR036779">
    <property type="entry name" value="LysM_dom_sf"/>
</dbReference>
<feature type="disulfide bond" evidence="16">
    <location>
        <begin position="260"/>
        <end position="274"/>
    </location>
</feature>
<accession>A0A507BGI0</accession>
<dbReference type="GO" id="GO:0008061">
    <property type="term" value="F:chitin binding"/>
    <property type="evidence" value="ECO:0007669"/>
    <property type="project" value="UniProtKB-UniRule"/>
</dbReference>